<reference evidence="8" key="1">
    <citation type="journal article" date="2021" name="Front. Plant Sci.">
        <title>Chromosome-Scale Genome Assembly for Chinese Sour Jujube and Insights Into Its Genome Evolution and Domestication Signature.</title>
        <authorList>
            <person name="Shen L.-Y."/>
            <person name="Luo H."/>
            <person name="Wang X.-L."/>
            <person name="Wang X.-M."/>
            <person name="Qiu X.-J."/>
            <person name="Liu H."/>
            <person name="Zhou S.-S."/>
            <person name="Jia K.-H."/>
            <person name="Nie S."/>
            <person name="Bao Y.-T."/>
            <person name="Zhang R.-G."/>
            <person name="Yun Q.-Z."/>
            <person name="Chai Y.-H."/>
            <person name="Lu J.-Y."/>
            <person name="Li Y."/>
            <person name="Zhao S.-W."/>
            <person name="Mao J.-F."/>
            <person name="Jia S.-G."/>
            <person name="Mao Y.-M."/>
        </authorList>
    </citation>
    <scope>NUCLEOTIDE SEQUENCE</scope>
    <source>
        <strain evidence="8">AT0</strain>
        <tissue evidence="8">Leaf</tissue>
    </source>
</reference>
<dbReference type="PANTHER" id="PTHR31376">
    <property type="entry name" value="OS09G0467300 PROTEIN-RELATED"/>
    <property type="match status" value="1"/>
</dbReference>
<feature type="transmembrane region" description="Helical" evidence="7">
    <location>
        <begin position="77"/>
        <end position="93"/>
    </location>
</feature>
<dbReference type="PANTHER" id="PTHR31376:SF1">
    <property type="entry name" value="PURINE PERMEASE 2"/>
    <property type="match status" value="1"/>
</dbReference>
<evidence type="ECO:0000256" key="7">
    <source>
        <dbReference type="SAM" id="Phobius"/>
    </source>
</evidence>
<evidence type="ECO:0000256" key="4">
    <source>
        <dbReference type="ARBA" id="ARBA00022692"/>
    </source>
</evidence>
<dbReference type="GO" id="GO:0016020">
    <property type="term" value="C:membrane"/>
    <property type="evidence" value="ECO:0007669"/>
    <property type="project" value="UniProtKB-SubCell"/>
</dbReference>
<dbReference type="Proteomes" id="UP000813462">
    <property type="component" value="Unassembled WGS sequence"/>
</dbReference>
<comment type="subcellular location">
    <subcellularLocation>
        <location evidence="1">Membrane</location>
    </subcellularLocation>
</comment>
<dbReference type="GO" id="GO:0005345">
    <property type="term" value="F:purine nucleobase transmembrane transporter activity"/>
    <property type="evidence" value="ECO:0007669"/>
    <property type="project" value="UniProtKB-ARBA"/>
</dbReference>
<evidence type="ECO:0000313" key="8">
    <source>
        <dbReference type="EMBL" id="KAH7524325.1"/>
    </source>
</evidence>
<feature type="transmembrane region" description="Helical" evidence="7">
    <location>
        <begin position="41"/>
        <end position="65"/>
    </location>
</feature>
<organism evidence="8 9">
    <name type="scientific">Ziziphus jujuba var. spinosa</name>
    <dbReference type="NCBI Taxonomy" id="714518"/>
    <lineage>
        <taxon>Eukaryota</taxon>
        <taxon>Viridiplantae</taxon>
        <taxon>Streptophyta</taxon>
        <taxon>Embryophyta</taxon>
        <taxon>Tracheophyta</taxon>
        <taxon>Spermatophyta</taxon>
        <taxon>Magnoliopsida</taxon>
        <taxon>eudicotyledons</taxon>
        <taxon>Gunneridae</taxon>
        <taxon>Pentapetalae</taxon>
        <taxon>rosids</taxon>
        <taxon>fabids</taxon>
        <taxon>Rosales</taxon>
        <taxon>Rhamnaceae</taxon>
        <taxon>Paliureae</taxon>
        <taxon>Ziziphus</taxon>
    </lineage>
</organism>
<evidence type="ECO:0000256" key="6">
    <source>
        <dbReference type="ARBA" id="ARBA00023136"/>
    </source>
</evidence>
<evidence type="ECO:0000313" key="9">
    <source>
        <dbReference type="Proteomes" id="UP000813462"/>
    </source>
</evidence>
<evidence type="ECO:0000256" key="2">
    <source>
        <dbReference type="ARBA" id="ARBA00006213"/>
    </source>
</evidence>
<comment type="similarity">
    <text evidence="2">Belongs to the purine permeases (TC 2.A.7.14) family.</text>
</comment>
<comment type="caution">
    <text evidence="8">The sequence shown here is derived from an EMBL/GenBank/DDBJ whole genome shotgun (WGS) entry which is preliminary data.</text>
</comment>
<evidence type="ECO:0000256" key="3">
    <source>
        <dbReference type="ARBA" id="ARBA00022448"/>
    </source>
</evidence>
<name>A0A978V8U0_ZIZJJ</name>
<gene>
    <name evidence="8" type="ORF">FEM48_Zijuj06G0107400</name>
</gene>
<evidence type="ECO:0000256" key="5">
    <source>
        <dbReference type="ARBA" id="ARBA00022989"/>
    </source>
</evidence>
<evidence type="ECO:0000256" key="1">
    <source>
        <dbReference type="ARBA" id="ARBA00004370"/>
    </source>
</evidence>
<dbReference type="InterPro" id="IPR030182">
    <property type="entry name" value="PUP_plant"/>
</dbReference>
<sequence>MVKYYYYYYYYYYYHPLVALDLVAVDNLHDVQTFSLESIGVIFYASFLSGILIAVPQSVTEILVVNFYKESFKPEKGVLLVLSLLGSASYLFGEMKESKKTAKPRNRNYSNS</sequence>
<dbReference type="Pfam" id="PF16913">
    <property type="entry name" value="PUNUT"/>
    <property type="match status" value="1"/>
</dbReference>
<dbReference type="AlphaFoldDB" id="A0A978V8U0"/>
<dbReference type="GO" id="GO:0015211">
    <property type="term" value="F:purine nucleoside transmembrane transporter activity"/>
    <property type="evidence" value="ECO:0007669"/>
    <property type="project" value="InterPro"/>
</dbReference>
<protein>
    <submittedName>
        <fullName evidence="8">Uncharacterized protein</fullName>
    </submittedName>
</protein>
<proteinExistence type="inferred from homology"/>
<keyword evidence="6 7" id="KW-0472">Membrane</keyword>
<accession>A0A978V8U0</accession>
<keyword evidence="3" id="KW-0813">Transport</keyword>
<keyword evidence="5 7" id="KW-1133">Transmembrane helix</keyword>
<dbReference type="EMBL" id="JAEACU010000006">
    <property type="protein sequence ID" value="KAH7524325.1"/>
    <property type="molecule type" value="Genomic_DNA"/>
</dbReference>
<keyword evidence="4 7" id="KW-0812">Transmembrane</keyword>